<feature type="domain" description="Response regulatory" evidence="6">
    <location>
        <begin position="22"/>
        <end position="135"/>
    </location>
</feature>
<dbReference type="SUPFAM" id="SSF46689">
    <property type="entry name" value="Homeodomain-like"/>
    <property type="match status" value="1"/>
</dbReference>
<dbReference type="InterPro" id="IPR011006">
    <property type="entry name" value="CheY-like_superfamily"/>
</dbReference>
<comment type="caution">
    <text evidence="5">Lacks conserved residue(s) required for the propagation of feature annotation.</text>
</comment>
<evidence type="ECO:0000256" key="3">
    <source>
        <dbReference type="ARBA" id="ARBA00023163"/>
    </source>
</evidence>
<evidence type="ECO:0000256" key="2">
    <source>
        <dbReference type="ARBA" id="ARBA00023015"/>
    </source>
</evidence>
<comment type="subcellular location">
    <subcellularLocation>
        <location evidence="1">Nucleus</location>
    </subcellularLocation>
</comment>
<evidence type="ECO:0000256" key="5">
    <source>
        <dbReference type="PROSITE-ProRule" id="PRU00169"/>
    </source>
</evidence>
<evidence type="ECO:0000313" key="8">
    <source>
        <dbReference type="Proteomes" id="UP000836841"/>
    </source>
</evidence>
<dbReference type="PANTHER" id="PTHR43367">
    <property type="match status" value="1"/>
</dbReference>
<evidence type="ECO:0000259" key="6">
    <source>
        <dbReference type="PROSITE" id="PS50110"/>
    </source>
</evidence>
<dbReference type="InterPro" id="IPR009057">
    <property type="entry name" value="Homeodomain-like_sf"/>
</dbReference>
<dbReference type="GO" id="GO:0000160">
    <property type="term" value="P:phosphorelay signal transduction system"/>
    <property type="evidence" value="ECO:0007669"/>
    <property type="project" value="InterPro"/>
</dbReference>
<accession>A0AAU9SM24</accession>
<dbReference type="Gene3D" id="3.40.50.2300">
    <property type="match status" value="1"/>
</dbReference>
<dbReference type="NCBIfam" id="TIGR01557">
    <property type="entry name" value="myb_SHAQKYF"/>
    <property type="match status" value="1"/>
</dbReference>
<dbReference type="SUPFAM" id="SSF52172">
    <property type="entry name" value="CheY-like"/>
    <property type="match status" value="1"/>
</dbReference>
<reference evidence="7 8" key="1">
    <citation type="submission" date="2022-03" db="EMBL/GenBank/DDBJ databases">
        <authorList>
            <person name="Nunn A."/>
            <person name="Chopra R."/>
            <person name="Nunn A."/>
            <person name="Contreras Garrido A."/>
        </authorList>
    </citation>
    <scope>NUCLEOTIDE SEQUENCE [LARGE SCALE GENOMIC DNA]</scope>
</reference>
<name>A0AAU9SM24_THLAR</name>
<keyword evidence="4" id="KW-0539">Nucleus</keyword>
<sequence>MVENSALHLINKKSSERSGDISILLMEHETASVASLTPILRSFSYNVINVNAASKAVSIIEKQKDIGLVIANIEMPHIDSHSFHTSLIHRDVPLILISSESKTEKISNFLTKRACYSLKKPVSERDITNIWQHVLPKKNQELEKILTATDQEDKINKNINDIEAFREKIRRQTSQSSLLGRQPFKEVFTTFETYQKRRNDADAKWKTKLVCPIEIEDTREEGNQTESNVGRRKIIWTRERRMKFLSAISILGEKDSHPKSILRIMNDPNLTHRQVSSHLQKHKAQIERTNDTLSRDEWRSVDNTFKYPSNEEIPFKVCNPANNFVSGKSLLYSFKKKLLIIIFC</sequence>
<dbReference type="PANTHER" id="PTHR43367:SF1">
    <property type="entry name" value="TWO-COMPONENT RESPONSE REGULATOR-LIKE APRR6-RELATED"/>
    <property type="match status" value="1"/>
</dbReference>
<dbReference type="Proteomes" id="UP000836841">
    <property type="component" value="Chromosome 5"/>
</dbReference>
<evidence type="ECO:0000256" key="1">
    <source>
        <dbReference type="ARBA" id="ARBA00004123"/>
    </source>
</evidence>
<dbReference type="InterPro" id="IPR006447">
    <property type="entry name" value="Myb_dom_plants"/>
</dbReference>
<dbReference type="Pfam" id="PF00072">
    <property type="entry name" value="Response_reg"/>
    <property type="match status" value="1"/>
</dbReference>
<keyword evidence="8" id="KW-1185">Reference proteome</keyword>
<gene>
    <name evidence="7" type="ORF">TAV2_LOCUS15375</name>
</gene>
<dbReference type="AlphaFoldDB" id="A0AAU9SM24"/>
<dbReference type="GO" id="GO:0003677">
    <property type="term" value="F:DNA binding"/>
    <property type="evidence" value="ECO:0007669"/>
    <property type="project" value="InterPro"/>
</dbReference>
<organism evidence="7 8">
    <name type="scientific">Thlaspi arvense</name>
    <name type="common">Field penny-cress</name>
    <dbReference type="NCBI Taxonomy" id="13288"/>
    <lineage>
        <taxon>Eukaryota</taxon>
        <taxon>Viridiplantae</taxon>
        <taxon>Streptophyta</taxon>
        <taxon>Embryophyta</taxon>
        <taxon>Tracheophyta</taxon>
        <taxon>Spermatophyta</taxon>
        <taxon>Magnoliopsida</taxon>
        <taxon>eudicotyledons</taxon>
        <taxon>Gunneridae</taxon>
        <taxon>Pentapetalae</taxon>
        <taxon>rosids</taxon>
        <taxon>malvids</taxon>
        <taxon>Brassicales</taxon>
        <taxon>Brassicaceae</taxon>
        <taxon>Thlaspideae</taxon>
        <taxon>Thlaspi</taxon>
    </lineage>
</organism>
<dbReference type="Gene3D" id="1.10.10.60">
    <property type="entry name" value="Homeodomain-like"/>
    <property type="match status" value="1"/>
</dbReference>
<dbReference type="InterPro" id="IPR001789">
    <property type="entry name" value="Sig_transdc_resp-reg_receiver"/>
</dbReference>
<dbReference type="GO" id="GO:0005634">
    <property type="term" value="C:nucleus"/>
    <property type="evidence" value="ECO:0007669"/>
    <property type="project" value="UniProtKB-SubCell"/>
</dbReference>
<proteinExistence type="predicted"/>
<evidence type="ECO:0000313" key="7">
    <source>
        <dbReference type="EMBL" id="CAH2066149.1"/>
    </source>
</evidence>
<keyword evidence="2" id="KW-0805">Transcription regulation</keyword>
<evidence type="ECO:0000256" key="4">
    <source>
        <dbReference type="ARBA" id="ARBA00023242"/>
    </source>
</evidence>
<dbReference type="SMART" id="SM00448">
    <property type="entry name" value="REC"/>
    <property type="match status" value="1"/>
</dbReference>
<dbReference type="PROSITE" id="PS50110">
    <property type="entry name" value="RESPONSE_REGULATORY"/>
    <property type="match status" value="1"/>
</dbReference>
<dbReference type="EMBL" id="OU466861">
    <property type="protein sequence ID" value="CAH2066149.1"/>
    <property type="molecule type" value="Genomic_DNA"/>
</dbReference>
<protein>
    <recommendedName>
        <fullName evidence="6">Response regulatory domain-containing protein</fullName>
    </recommendedName>
</protein>
<keyword evidence="3" id="KW-0804">Transcription</keyword>